<evidence type="ECO:0000313" key="3">
    <source>
        <dbReference type="Proteomes" id="UP000198815"/>
    </source>
</evidence>
<reference evidence="2 3" key="1">
    <citation type="submission" date="2016-10" db="EMBL/GenBank/DDBJ databases">
        <authorList>
            <person name="de Groot N.N."/>
        </authorList>
    </citation>
    <scope>NUCLEOTIDE SEQUENCE [LARGE SCALE GENOMIC DNA]</scope>
    <source>
        <strain evidence="2 3">DSM 16859</strain>
    </source>
</reference>
<dbReference type="SUPFAM" id="SSF46785">
    <property type="entry name" value="Winged helix' DNA-binding domain"/>
    <property type="match status" value="1"/>
</dbReference>
<dbReference type="InterPro" id="IPR036390">
    <property type="entry name" value="WH_DNA-bd_sf"/>
</dbReference>
<evidence type="ECO:0000313" key="2">
    <source>
        <dbReference type="EMBL" id="SER72558.1"/>
    </source>
</evidence>
<gene>
    <name evidence="2" type="ORF">SAMN05443377_107105</name>
</gene>
<evidence type="ECO:0000256" key="1">
    <source>
        <dbReference type="SAM" id="MobiDB-lite"/>
    </source>
</evidence>
<dbReference type="Proteomes" id="UP000198815">
    <property type="component" value="Unassembled WGS sequence"/>
</dbReference>
<dbReference type="Pfam" id="PF12840">
    <property type="entry name" value="HTH_20"/>
    <property type="match status" value="1"/>
</dbReference>
<name>A0A1H9RIV2_9ACTN</name>
<keyword evidence="3" id="KW-1185">Reference proteome</keyword>
<dbReference type="EMBL" id="FOGZ01000007">
    <property type="protein sequence ID" value="SER72558.1"/>
    <property type="molecule type" value="Genomic_DNA"/>
</dbReference>
<dbReference type="Gene3D" id="1.10.10.10">
    <property type="entry name" value="Winged helix-like DNA-binding domain superfamily/Winged helix DNA-binding domain"/>
    <property type="match status" value="1"/>
</dbReference>
<accession>A0A1H9RIV2</accession>
<feature type="compositionally biased region" description="Basic and acidic residues" evidence="1">
    <location>
        <begin position="237"/>
        <end position="246"/>
    </location>
</feature>
<feature type="region of interest" description="Disordered" evidence="1">
    <location>
        <begin position="212"/>
        <end position="246"/>
    </location>
</feature>
<dbReference type="AlphaFoldDB" id="A0A1H9RIV2"/>
<dbReference type="InterPro" id="IPR011991">
    <property type="entry name" value="ArsR-like_HTH"/>
</dbReference>
<proteinExistence type="predicted"/>
<organism evidence="2 3">
    <name type="scientific">Propionibacterium cyclohexanicum</name>
    <dbReference type="NCBI Taxonomy" id="64702"/>
    <lineage>
        <taxon>Bacteria</taxon>
        <taxon>Bacillati</taxon>
        <taxon>Actinomycetota</taxon>
        <taxon>Actinomycetes</taxon>
        <taxon>Propionibacteriales</taxon>
        <taxon>Propionibacteriaceae</taxon>
        <taxon>Propionibacterium</taxon>
    </lineage>
</organism>
<sequence length="246" mass="26299">MLTSARARVLEALRAAPEPITARELGDRLHLHPTTVRFHLDRLVAEGLVTTQLRRQGGRGRPATCYLAVPQANPDAAEVWIPLIEALASALEAQGPRGHANAVAAGTTWAQQILDDHRDGGHDHGANSDNPDQFGAEALRQLLSRLGFSPTAAPWGLSLASCPFIASARRHPHVVCAVHLGLSRGLLGRLGPNTPGRVELRPFAEPGACHLVFGPEGPNNPGEDDPSRSRPVVPPGHVEETERTSR</sequence>
<protein>
    <submittedName>
        <fullName evidence="2">Predicted transcriptional regulator, ArsR family</fullName>
    </submittedName>
</protein>
<dbReference type="InterPro" id="IPR036388">
    <property type="entry name" value="WH-like_DNA-bd_sf"/>
</dbReference>
<dbReference type="STRING" id="64702.SAMN05443377_107105"/>
<dbReference type="CDD" id="cd00090">
    <property type="entry name" value="HTH_ARSR"/>
    <property type="match status" value="1"/>
</dbReference>